<evidence type="ECO:0000313" key="2">
    <source>
        <dbReference type="Proteomes" id="UP000245838"/>
    </source>
</evidence>
<gene>
    <name evidence="1" type="ORF">SGGMMB4_00570</name>
</gene>
<dbReference type="EMBL" id="LN854557">
    <property type="protein sequence ID" value="CRL43869.1"/>
    <property type="molecule type" value="Genomic_DNA"/>
</dbReference>
<proteinExistence type="predicted"/>
<dbReference type="AlphaFoldDB" id="A0A193QFC3"/>
<organism evidence="1 2">
    <name type="scientific">Sodalis glossinidius (strain morsitans)</name>
    <dbReference type="NCBI Taxonomy" id="343509"/>
    <lineage>
        <taxon>Bacteria</taxon>
        <taxon>Pseudomonadati</taxon>
        <taxon>Pseudomonadota</taxon>
        <taxon>Gammaproteobacteria</taxon>
        <taxon>Enterobacterales</taxon>
        <taxon>Bruguierivoracaceae</taxon>
        <taxon>Sodalis</taxon>
    </lineage>
</organism>
<sequence>MRKLPSISEPPMEPSQILWVTQHAVEQHITQRVVKPPQRNSAQVLATVPAIGSSSTPADFR</sequence>
<reference evidence="1 2" key="1">
    <citation type="submission" date="2015-05" db="EMBL/GenBank/DDBJ databases">
        <authorList>
            <person name="Goodhead I."/>
        </authorList>
    </citation>
    <scope>NUCLEOTIDE SEQUENCE [LARGE SCALE GENOMIC DNA]</scope>
    <source>
        <strain evidence="2">morsitans</strain>
    </source>
</reference>
<accession>A0A193QFC3</accession>
<evidence type="ECO:0000313" key="1">
    <source>
        <dbReference type="EMBL" id="CRL43869.1"/>
    </source>
</evidence>
<protein>
    <submittedName>
        <fullName evidence="1">Uncharacterized protein</fullName>
    </submittedName>
</protein>
<dbReference type="Proteomes" id="UP000245838">
    <property type="component" value="Chromosome sggmmb4_Chromosome"/>
</dbReference>
<name>A0A193QFC3_SODGM</name>